<evidence type="ECO:0000259" key="16">
    <source>
        <dbReference type="Pfam" id="PF02540"/>
    </source>
</evidence>
<dbReference type="EMBL" id="QTTN01000006">
    <property type="protein sequence ID" value="REE90678.1"/>
    <property type="molecule type" value="Genomic_DNA"/>
</dbReference>
<keyword evidence="18" id="KW-1185">Reference proteome</keyword>
<dbReference type="UniPathway" id="UPA00253">
    <property type="reaction ID" value="UER00333"/>
</dbReference>
<dbReference type="GO" id="GO:0009435">
    <property type="term" value="P:NAD+ biosynthetic process"/>
    <property type="evidence" value="ECO:0007669"/>
    <property type="project" value="UniProtKB-UniRule"/>
</dbReference>
<name>A0A3D9SGC5_9BACL</name>
<keyword evidence="5 13" id="KW-0547">Nucleotide-binding</keyword>
<evidence type="ECO:0000313" key="17">
    <source>
        <dbReference type="EMBL" id="REE90678.1"/>
    </source>
</evidence>
<comment type="catalytic activity">
    <reaction evidence="9 13 15">
        <text>deamido-NAD(+) + NH4(+) + ATP = AMP + diphosphate + NAD(+) + H(+)</text>
        <dbReference type="Rhea" id="RHEA:21188"/>
        <dbReference type="ChEBI" id="CHEBI:15378"/>
        <dbReference type="ChEBI" id="CHEBI:28938"/>
        <dbReference type="ChEBI" id="CHEBI:30616"/>
        <dbReference type="ChEBI" id="CHEBI:33019"/>
        <dbReference type="ChEBI" id="CHEBI:57540"/>
        <dbReference type="ChEBI" id="CHEBI:58437"/>
        <dbReference type="ChEBI" id="CHEBI:456215"/>
        <dbReference type="EC" id="6.3.1.5"/>
    </reaction>
</comment>
<evidence type="ECO:0000256" key="2">
    <source>
        <dbReference type="ARBA" id="ARBA00011738"/>
    </source>
</evidence>
<feature type="binding site" evidence="13">
    <location>
        <position position="190"/>
    </location>
    <ligand>
        <name>ATP</name>
        <dbReference type="ChEBI" id="CHEBI:30616"/>
    </ligand>
</feature>
<accession>A0A3D9SGC5</accession>
<feature type="binding site" description="in other chain" evidence="13">
    <location>
        <begin position="261"/>
        <end position="262"/>
    </location>
    <ligand>
        <name>deamido-NAD(+)</name>
        <dbReference type="ChEBI" id="CHEBI:58437"/>
        <note>ligand shared between two neighboring subunits</note>
    </ligand>
</feature>
<comment type="subunit">
    <text evidence="2 13">Homodimer.</text>
</comment>
<evidence type="ECO:0000256" key="1">
    <source>
        <dbReference type="ARBA" id="ARBA00005859"/>
    </source>
</evidence>
<dbReference type="GO" id="GO:0005524">
    <property type="term" value="F:ATP binding"/>
    <property type="evidence" value="ECO:0007669"/>
    <property type="project" value="UniProtKB-UniRule"/>
</dbReference>
<dbReference type="Proteomes" id="UP000256304">
    <property type="component" value="Unassembled WGS sequence"/>
</dbReference>
<comment type="caution">
    <text evidence="17">The sequence shown here is derived from an EMBL/GenBank/DDBJ whole genome shotgun (WGS) entry which is preliminary data.</text>
</comment>
<dbReference type="SUPFAM" id="SSF52402">
    <property type="entry name" value="Adenine nucleotide alpha hydrolases-like"/>
    <property type="match status" value="1"/>
</dbReference>
<feature type="binding site" evidence="13">
    <location>
        <position position="53"/>
    </location>
    <ligand>
        <name>Mg(2+)</name>
        <dbReference type="ChEBI" id="CHEBI:18420"/>
    </ligand>
</feature>
<organism evidence="17 18">
    <name type="scientific">Paenibacillus taihuensis</name>
    <dbReference type="NCBI Taxonomy" id="1156355"/>
    <lineage>
        <taxon>Bacteria</taxon>
        <taxon>Bacillati</taxon>
        <taxon>Bacillota</taxon>
        <taxon>Bacilli</taxon>
        <taxon>Bacillales</taxon>
        <taxon>Paenibacillaceae</taxon>
        <taxon>Paenibacillus</taxon>
    </lineage>
</organism>
<keyword evidence="8 13" id="KW-0520">NAD</keyword>
<dbReference type="PANTHER" id="PTHR23090">
    <property type="entry name" value="NH 3 /GLUTAMINE-DEPENDENT NAD + SYNTHETASE"/>
    <property type="match status" value="1"/>
</dbReference>
<comment type="pathway">
    <text evidence="13">Cofactor biosynthesis; NAD(+) biosynthesis; NAD(+) from deamido-NAD(+) (ammonia route): step 1/1.</text>
</comment>
<dbReference type="NCBIfam" id="NF001979">
    <property type="entry name" value="PRK00768.1"/>
    <property type="match status" value="1"/>
</dbReference>
<evidence type="ECO:0000256" key="3">
    <source>
        <dbReference type="ARBA" id="ARBA00022598"/>
    </source>
</evidence>
<evidence type="ECO:0000256" key="9">
    <source>
        <dbReference type="ARBA" id="ARBA00051206"/>
    </source>
</evidence>
<keyword evidence="7 13" id="KW-0460">Magnesium</keyword>
<feature type="binding site" evidence="13">
    <location>
        <position position="161"/>
    </location>
    <ligand>
        <name>ATP</name>
        <dbReference type="ChEBI" id="CHEBI:30616"/>
    </ligand>
</feature>
<dbReference type="Gene3D" id="3.40.50.620">
    <property type="entry name" value="HUPs"/>
    <property type="match status" value="1"/>
</dbReference>
<dbReference type="Pfam" id="PF02540">
    <property type="entry name" value="NAD_synthase"/>
    <property type="match status" value="1"/>
</dbReference>
<dbReference type="GO" id="GO:0004359">
    <property type="term" value="F:glutaminase activity"/>
    <property type="evidence" value="ECO:0007669"/>
    <property type="project" value="InterPro"/>
</dbReference>
<feature type="binding site" evidence="13">
    <location>
        <position position="212"/>
    </location>
    <ligand>
        <name>ATP</name>
        <dbReference type="ChEBI" id="CHEBI:30616"/>
    </ligand>
</feature>
<feature type="binding site" description="in other chain" evidence="13">
    <location>
        <position position="174"/>
    </location>
    <ligand>
        <name>deamido-NAD(+)</name>
        <dbReference type="ChEBI" id="CHEBI:58437"/>
        <note>ligand shared between two neighboring subunits</note>
    </ligand>
</feature>
<evidence type="ECO:0000256" key="10">
    <source>
        <dbReference type="ARBA" id="ARBA00055966"/>
    </source>
</evidence>
<feature type="binding site" evidence="13">
    <location>
        <begin position="47"/>
        <end position="54"/>
    </location>
    <ligand>
        <name>ATP</name>
        <dbReference type="ChEBI" id="CHEBI:30616"/>
    </ligand>
</feature>
<evidence type="ECO:0000256" key="5">
    <source>
        <dbReference type="ARBA" id="ARBA00022741"/>
    </source>
</evidence>
<evidence type="ECO:0000256" key="12">
    <source>
        <dbReference type="ARBA" id="ARBA00070926"/>
    </source>
</evidence>
<dbReference type="InterPro" id="IPR014729">
    <property type="entry name" value="Rossmann-like_a/b/a_fold"/>
</dbReference>
<dbReference type="FunFam" id="3.40.50.620:FF:000015">
    <property type="entry name" value="NH(3)-dependent NAD(+) synthetase"/>
    <property type="match status" value="1"/>
</dbReference>
<evidence type="ECO:0000256" key="7">
    <source>
        <dbReference type="ARBA" id="ARBA00022842"/>
    </source>
</evidence>
<feature type="binding site" description="in other chain" evidence="13">
    <location>
        <position position="141"/>
    </location>
    <ligand>
        <name>deamido-NAD(+)</name>
        <dbReference type="ChEBI" id="CHEBI:58437"/>
        <note>ligand shared between two neighboring subunits</note>
    </ligand>
</feature>
<gene>
    <name evidence="13" type="primary">nadE</name>
    <name evidence="17" type="ORF">A8990_106183</name>
</gene>
<feature type="binding site" evidence="13">
    <location>
        <position position="181"/>
    </location>
    <ligand>
        <name>deamido-NAD(+)</name>
        <dbReference type="ChEBI" id="CHEBI:58437"/>
        <note>ligand shared between two neighboring subunits</note>
    </ligand>
</feature>
<dbReference type="InterPro" id="IPR003694">
    <property type="entry name" value="NAD_synthase"/>
</dbReference>
<dbReference type="GO" id="GO:0008795">
    <property type="term" value="F:NAD+ synthase activity"/>
    <property type="evidence" value="ECO:0007669"/>
    <property type="project" value="UniProtKB-UniRule"/>
</dbReference>
<dbReference type="InterPro" id="IPR022310">
    <property type="entry name" value="NAD/GMP_synthase"/>
</dbReference>
<reference evidence="17 18" key="1">
    <citation type="submission" date="2018-08" db="EMBL/GenBank/DDBJ databases">
        <title>Genomic Encyclopedia of Type Strains, Phase III (KMG-III): the genomes of soil and plant-associated and newly described type strains.</title>
        <authorList>
            <person name="Whitman W."/>
        </authorList>
    </citation>
    <scope>NUCLEOTIDE SEQUENCE [LARGE SCALE GENOMIC DNA]</scope>
    <source>
        <strain evidence="17 18">CGMCC 1.10966</strain>
    </source>
</reference>
<keyword evidence="4 13" id="KW-0479">Metal-binding</keyword>
<comment type="similarity">
    <text evidence="1 13 14">Belongs to the NAD synthetase family.</text>
</comment>
<feature type="domain" description="NAD/GMP synthase" evidence="16">
    <location>
        <begin position="28"/>
        <end position="266"/>
    </location>
</feature>
<dbReference type="EC" id="6.3.1.5" evidence="11 13"/>
<dbReference type="NCBIfam" id="TIGR00552">
    <property type="entry name" value="nadE"/>
    <property type="match status" value="1"/>
</dbReference>
<dbReference type="GO" id="GO:0003952">
    <property type="term" value="F:NAD+ synthase (glutamine-hydrolyzing) activity"/>
    <property type="evidence" value="ECO:0007669"/>
    <property type="project" value="InterPro"/>
</dbReference>
<dbReference type="CDD" id="cd00553">
    <property type="entry name" value="NAD_synthase"/>
    <property type="match status" value="1"/>
</dbReference>
<evidence type="ECO:0000313" key="18">
    <source>
        <dbReference type="Proteomes" id="UP000256304"/>
    </source>
</evidence>
<dbReference type="HAMAP" id="MF_00193">
    <property type="entry name" value="NadE_ammonia_dep"/>
    <property type="match status" value="1"/>
</dbReference>
<evidence type="ECO:0000256" key="8">
    <source>
        <dbReference type="ARBA" id="ARBA00023027"/>
    </source>
</evidence>
<proteinExistence type="inferred from homology"/>
<evidence type="ECO:0000256" key="11">
    <source>
        <dbReference type="ARBA" id="ARBA00066987"/>
    </source>
</evidence>
<evidence type="ECO:0000256" key="13">
    <source>
        <dbReference type="HAMAP-Rule" id="MF_00193"/>
    </source>
</evidence>
<feature type="binding site" evidence="13">
    <location>
        <position position="166"/>
    </location>
    <ligand>
        <name>Mg(2+)</name>
        <dbReference type="ChEBI" id="CHEBI:18420"/>
    </ligand>
</feature>
<dbReference type="GO" id="GO:0046872">
    <property type="term" value="F:metal ion binding"/>
    <property type="evidence" value="ECO:0007669"/>
    <property type="project" value="UniProtKB-KW"/>
</dbReference>
<evidence type="ECO:0000256" key="15">
    <source>
        <dbReference type="RuleBase" id="RU003812"/>
    </source>
</evidence>
<dbReference type="AlphaFoldDB" id="A0A3D9SGC5"/>
<sequence length="276" mass="30561">MATTMQKQIIADLKVKPQINAAEEARCRVEFMKAYLKRTKAKGFVLGISGGQDSTLAGRLAQLAVDEWNAEHSDQVSFIAVRLPYGVQQDEADAQDALKFIAPTRTVTVNVKPAVDAAVEQFAVATGEKLGDFHKGNVKARERMKAQYDIAAHYGLLVLGTDHAAEAITGFYTKHGDGACDMAPIYGLNKRQGRAVLQSLGCPERLYMKKPTADLEDLKPGLPDEEALGMSYENLDDYLEGVTLPEELSERIEARYRATEHKRRGPVTIYDDWWKG</sequence>
<keyword evidence="6 13" id="KW-0067">ATP-binding</keyword>
<evidence type="ECO:0000256" key="6">
    <source>
        <dbReference type="ARBA" id="ARBA00022840"/>
    </source>
</evidence>
<comment type="function">
    <text evidence="10 13">Catalyzes the ATP-dependent amidation of deamido-NAD to form NAD. Uses ammonia as a nitrogen source.</text>
</comment>
<dbReference type="GO" id="GO:0005737">
    <property type="term" value="C:cytoplasm"/>
    <property type="evidence" value="ECO:0007669"/>
    <property type="project" value="InterPro"/>
</dbReference>
<evidence type="ECO:0000256" key="14">
    <source>
        <dbReference type="RuleBase" id="RU003811"/>
    </source>
</evidence>
<evidence type="ECO:0000256" key="4">
    <source>
        <dbReference type="ARBA" id="ARBA00022723"/>
    </source>
</evidence>
<dbReference type="PANTHER" id="PTHR23090:SF7">
    <property type="entry name" value="NH(3)-DEPENDENT NAD(+) SYNTHETASE"/>
    <property type="match status" value="1"/>
</dbReference>
<dbReference type="InterPro" id="IPR022926">
    <property type="entry name" value="NH(3)-dep_NAD(+)_synth"/>
</dbReference>
<protein>
    <recommendedName>
        <fullName evidence="12 13">NH(3)-dependent NAD(+) synthetase</fullName>
        <ecNumber evidence="11 13">6.3.1.5</ecNumber>
    </recommendedName>
</protein>
<keyword evidence="3 13" id="KW-0436">Ligase</keyword>